<accession>A0ABR4MXG3</accession>
<organism evidence="2 3">
    <name type="scientific">Polyrhizophydium stewartii</name>
    <dbReference type="NCBI Taxonomy" id="2732419"/>
    <lineage>
        <taxon>Eukaryota</taxon>
        <taxon>Fungi</taxon>
        <taxon>Fungi incertae sedis</taxon>
        <taxon>Chytridiomycota</taxon>
        <taxon>Chytridiomycota incertae sedis</taxon>
        <taxon>Chytridiomycetes</taxon>
        <taxon>Rhizophydiales</taxon>
        <taxon>Rhizophydiales incertae sedis</taxon>
        <taxon>Polyrhizophydium</taxon>
    </lineage>
</organism>
<dbReference type="PANTHER" id="PTHR11075:SF54">
    <property type="entry name" value="LARGE RIBOSOMAL SUBUNIT PROTEIN ML62"/>
    <property type="match status" value="1"/>
</dbReference>
<evidence type="ECO:0000313" key="3">
    <source>
        <dbReference type="Proteomes" id="UP001527925"/>
    </source>
</evidence>
<dbReference type="InterPro" id="IPR000352">
    <property type="entry name" value="Pep_chain_release_fac_I"/>
</dbReference>
<dbReference type="SUPFAM" id="SSF110916">
    <property type="entry name" value="Peptidyl-tRNA hydrolase domain-like"/>
    <property type="match status" value="1"/>
</dbReference>
<dbReference type="InterPro" id="IPR052104">
    <property type="entry name" value="Mito_Release_Factor_mL62"/>
</dbReference>
<comment type="caution">
    <text evidence="2">The sequence shown here is derived from an EMBL/GenBank/DDBJ whole genome shotgun (WGS) entry which is preliminary data.</text>
</comment>
<reference evidence="2 3" key="1">
    <citation type="submission" date="2023-09" db="EMBL/GenBank/DDBJ databases">
        <title>Pangenome analysis of Batrachochytrium dendrobatidis and related Chytrids.</title>
        <authorList>
            <person name="Yacoub M.N."/>
            <person name="Stajich J.E."/>
            <person name="James T.Y."/>
        </authorList>
    </citation>
    <scope>NUCLEOTIDE SEQUENCE [LARGE SCALE GENOMIC DNA]</scope>
    <source>
        <strain evidence="2 3">JEL0888</strain>
    </source>
</reference>
<evidence type="ECO:0000259" key="1">
    <source>
        <dbReference type="PROSITE" id="PS00745"/>
    </source>
</evidence>
<dbReference type="EMBL" id="JADGIZ020000081">
    <property type="protein sequence ID" value="KAL2911997.1"/>
    <property type="molecule type" value="Genomic_DNA"/>
</dbReference>
<proteinExistence type="predicted"/>
<sequence length="134" mass="14390">MSTWGGGRGGDELAISKAFLRSFTVDSIPKADLVVQYSRSSGPGGQNVNKVSTKVDMRLTLADAHWIPAHVRAKLEAQQASKINKRGELQVVSDRFRTQAQNHDDCLGKLHALIAEAAVVPEGPSAETVARVAE</sequence>
<feature type="domain" description="Prokaryotic-type class I peptide chain release factors" evidence="1">
    <location>
        <begin position="39"/>
        <end position="55"/>
    </location>
</feature>
<dbReference type="PROSITE" id="PS00745">
    <property type="entry name" value="RF_PROK_I"/>
    <property type="match status" value="1"/>
</dbReference>
<dbReference type="Gene3D" id="3.30.160.20">
    <property type="match status" value="1"/>
</dbReference>
<gene>
    <name evidence="2" type="ORF">HK105_208544</name>
</gene>
<protein>
    <recommendedName>
        <fullName evidence="1">Prokaryotic-type class I peptide chain release factors domain-containing protein</fullName>
    </recommendedName>
</protein>
<keyword evidence="3" id="KW-1185">Reference proteome</keyword>
<evidence type="ECO:0000313" key="2">
    <source>
        <dbReference type="EMBL" id="KAL2911997.1"/>
    </source>
</evidence>
<dbReference type="Pfam" id="PF00472">
    <property type="entry name" value="RF-1"/>
    <property type="match status" value="1"/>
</dbReference>
<dbReference type="Proteomes" id="UP001527925">
    <property type="component" value="Unassembled WGS sequence"/>
</dbReference>
<dbReference type="PANTHER" id="PTHR11075">
    <property type="entry name" value="PEPTIDE CHAIN RELEASE FACTOR"/>
    <property type="match status" value="1"/>
</dbReference>
<name>A0ABR4MXG3_9FUNG</name>